<comment type="caution">
    <text evidence="2">The sequence shown here is derived from an EMBL/GenBank/DDBJ whole genome shotgun (WGS) entry which is preliminary data.</text>
</comment>
<dbReference type="AlphaFoldDB" id="A0A1F7Z2N3"/>
<organism evidence="2 3">
    <name type="scientific">Candidatus Woesebacteria bacterium RIFCSPHIGHO2_02_FULL_39_13</name>
    <dbReference type="NCBI Taxonomy" id="1802505"/>
    <lineage>
        <taxon>Bacteria</taxon>
        <taxon>Candidatus Woeseibacteriota</taxon>
    </lineage>
</organism>
<dbReference type="Gene3D" id="3.40.50.2000">
    <property type="entry name" value="Glycogen Phosphorylase B"/>
    <property type="match status" value="2"/>
</dbReference>
<dbReference type="GO" id="GO:0008194">
    <property type="term" value="F:UDP-glycosyltransferase activity"/>
    <property type="evidence" value="ECO:0007669"/>
    <property type="project" value="InterPro"/>
</dbReference>
<name>A0A1F7Z2N3_9BACT</name>
<evidence type="ECO:0000313" key="2">
    <source>
        <dbReference type="EMBL" id="OGM33903.1"/>
    </source>
</evidence>
<evidence type="ECO:0000313" key="3">
    <source>
        <dbReference type="Proteomes" id="UP000177169"/>
    </source>
</evidence>
<gene>
    <name evidence="2" type="ORF">A3D01_05785</name>
</gene>
<dbReference type="SUPFAM" id="SSF53756">
    <property type="entry name" value="UDP-Glycosyltransferase/glycogen phosphorylase"/>
    <property type="match status" value="1"/>
</dbReference>
<dbReference type="GO" id="GO:0017000">
    <property type="term" value="P:antibiotic biosynthetic process"/>
    <property type="evidence" value="ECO:0007669"/>
    <property type="project" value="UniProtKB-ARBA"/>
</dbReference>
<dbReference type="Pfam" id="PF13528">
    <property type="entry name" value="Glyco_trans_1_3"/>
    <property type="match status" value="1"/>
</dbReference>
<sequence length="447" mass="51026">MEKKKILFMPLGIGIAHVGRTLMLARELRRRGHEIFFAAGKAVSPLIEKEGIINFTLPEIPPKENIKRIRRLKPNFYTKAVIKKFLNAELKLYKKIKPDLVIADTRVTAKISTKIAKIPLITINNTNATKYYDFTRARFPIPIFFLNEFIHSTLLYPLEKEWMQKKVLSRVGPPIVEAFLVRQLMTFNLVMQQYDLGPIKSLYSLLKGDLTLLADVPFFRPTKKLPSDVKLVGPLSWQPPMELPEWKADLENLSESKKPIVYITAAGTGDGKIVRKTIESLSEFPATIVVTTGNAMSLKSLRNISKEDIYITDYLPGDWIMQKARAVVFFGGNSTVYQALINGVPQIILPLHLDQQDNANQLERLGTGIAINPNRFDEKALIEKLSLVIYHKGFKKKSEKYKNLLKKWNGPVTAANEVEKFLRTKKIKSKESFIEKVFRLKSILKTF</sequence>
<dbReference type="InterPro" id="IPR050426">
    <property type="entry name" value="Glycosyltransferase_28"/>
</dbReference>
<evidence type="ECO:0000259" key="1">
    <source>
        <dbReference type="Pfam" id="PF06722"/>
    </source>
</evidence>
<dbReference type="STRING" id="1802505.A3D01_05785"/>
<dbReference type="Pfam" id="PF06722">
    <property type="entry name" value="EryCIII-like_C"/>
    <property type="match status" value="1"/>
</dbReference>
<reference evidence="2 3" key="1">
    <citation type="journal article" date="2016" name="Nat. Commun.">
        <title>Thousands of microbial genomes shed light on interconnected biogeochemical processes in an aquifer system.</title>
        <authorList>
            <person name="Anantharaman K."/>
            <person name="Brown C.T."/>
            <person name="Hug L.A."/>
            <person name="Sharon I."/>
            <person name="Castelle C.J."/>
            <person name="Probst A.J."/>
            <person name="Thomas B.C."/>
            <person name="Singh A."/>
            <person name="Wilkins M.J."/>
            <person name="Karaoz U."/>
            <person name="Brodie E.L."/>
            <person name="Williams K.H."/>
            <person name="Hubbard S.S."/>
            <person name="Banfield J.F."/>
        </authorList>
    </citation>
    <scope>NUCLEOTIDE SEQUENCE [LARGE SCALE GENOMIC DNA]</scope>
</reference>
<dbReference type="Proteomes" id="UP000177169">
    <property type="component" value="Unassembled WGS sequence"/>
</dbReference>
<dbReference type="CDD" id="cd03784">
    <property type="entry name" value="GT1_Gtf-like"/>
    <property type="match status" value="1"/>
</dbReference>
<dbReference type="PANTHER" id="PTHR48050">
    <property type="entry name" value="STEROL 3-BETA-GLUCOSYLTRANSFERASE"/>
    <property type="match status" value="1"/>
</dbReference>
<accession>A0A1F7Z2N3</accession>
<feature type="domain" description="Erythromycin biosynthesis protein CIII-like C-terminal" evidence="1">
    <location>
        <begin position="276"/>
        <end position="403"/>
    </location>
</feature>
<dbReference type="InterPro" id="IPR010610">
    <property type="entry name" value="EryCIII-like_C"/>
</dbReference>
<protein>
    <recommendedName>
        <fullName evidence="1">Erythromycin biosynthesis protein CIII-like C-terminal domain-containing protein</fullName>
    </recommendedName>
</protein>
<dbReference type="InterPro" id="IPR002213">
    <property type="entry name" value="UDP_glucos_trans"/>
</dbReference>
<dbReference type="PANTHER" id="PTHR48050:SF13">
    <property type="entry name" value="STEROL 3-BETA-GLUCOSYLTRANSFERASE UGT80A2"/>
    <property type="match status" value="1"/>
</dbReference>
<dbReference type="EMBL" id="MGGR01000011">
    <property type="protein sequence ID" value="OGM33903.1"/>
    <property type="molecule type" value="Genomic_DNA"/>
</dbReference>
<proteinExistence type="predicted"/>
<dbReference type="GO" id="GO:0016758">
    <property type="term" value="F:hexosyltransferase activity"/>
    <property type="evidence" value="ECO:0007669"/>
    <property type="project" value="UniProtKB-ARBA"/>
</dbReference>